<dbReference type="SUPFAM" id="SSF51230">
    <property type="entry name" value="Single hybrid motif"/>
    <property type="match status" value="1"/>
</dbReference>
<dbReference type="Gene3D" id="2.40.50.100">
    <property type="match status" value="1"/>
</dbReference>
<dbReference type="PANTHER" id="PTHR18866">
    <property type="entry name" value="CARBOXYLASE:PYRUVATE/ACETYL-COA/PROPIONYL-COA CARBOXYLASE"/>
    <property type="match status" value="1"/>
</dbReference>
<dbReference type="InterPro" id="IPR050856">
    <property type="entry name" value="Biotin_carboxylase_complex"/>
</dbReference>
<feature type="non-terminal residue" evidence="12">
    <location>
        <position position="1"/>
    </location>
</feature>
<name>A0ABV4T2D9_9ACTN</name>
<dbReference type="RefSeq" id="WP_372567678.1">
    <property type="nucleotide sequence ID" value="NZ_JBGOSP010000101.1"/>
</dbReference>
<feature type="domain" description="ATP-grasp" evidence="10">
    <location>
        <begin position="115"/>
        <end position="312"/>
    </location>
</feature>
<evidence type="ECO:0000256" key="8">
    <source>
        <dbReference type="SAM" id="MobiDB-lite"/>
    </source>
</evidence>
<dbReference type="SMART" id="SM00878">
    <property type="entry name" value="Biotin_carb_C"/>
    <property type="match status" value="1"/>
</dbReference>
<dbReference type="InterPro" id="IPR011764">
    <property type="entry name" value="Biotin_carboxylation_dom"/>
</dbReference>
<evidence type="ECO:0000259" key="9">
    <source>
        <dbReference type="PROSITE" id="PS50968"/>
    </source>
</evidence>
<evidence type="ECO:0000256" key="4">
    <source>
        <dbReference type="ARBA" id="ARBA00022741"/>
    </source>
</evidence>
<dbReference type="InterPro" id="IPR011053">
    <property type="entry name" value="Single_hybrid_motif"/>
</dbReference>
<dbReference type="PANTHER" id="PTHR18866:SF33">
    <property type="entry name" value="METHYLCROTONOYL-COA CARBOXYLASE SUBUNIT ALPHA, MITOCHONDRIAL-RELATED"/>
    <property type="match status" value="1"/>
</dbReference>
<evidence type="ECO:0000259" key="11">
    <source>
        <dbReference type="PROSITE" id="PS50979"/>
    </source>
</evidence>
<accession>A0ABV4T2D9</accession>
<dbReference type="PROSITE" id="PS50968">
    <property type="entry name" value="BIOTINYL_LIPOYL"/>
    <property type="match status" value="1"/>
</dbReference>
<dbReference type="Pfam" id="PF02785">
    <property type="entry name" value="Biotin_carb_C"/>
    <property type="match status" value="1"/>
</dbReference>
<feature type="region of interest" description="Disordered" evidence="8">
    <location>
        <begin position="494"/>
        <end position="514"/>
    </location>
</feature>
<comment type="caution">
    <text evidence="12">The sequence shown here is derived from an EMBL/GenBank/DDBJ whole genome shotgun (WGS) entry which is preliminary data.</text>
</comment>
<sequence length="580" mass="61335">LIANRGEIAVRVARACRDAGIASVAVYAEPDRDASHVRAADEAFALGGDTPATSYLDMAKVLQAAKDSGADAIHPGYGFLSENAEFAQAVLDAGLIWIGPPPQAIRDLGDKVAARHIAQRAGAPLVAGTPDPVSGSDEVVAFAREHGLPIAIKAAFGGGGRGLKVARTLEEIPELYDSAVREAVAAFGRGECFVERYLDKPRHVETQCLADTHGNVVVVSTRDCSLQRRHQKLVEEAPAPFLTPAQNEQLYTASKAILKEAGYVGAGTVEFLVGLDGTISFLEVNTRLQVEHPVTEEVAGIDLVREMFRIADGEALGYDDPTLRGHSFEFRINGEDPGRGFLPAPGTVTRFAPPTGPGIRLDAGVETGSVIGPAWDSLLAKLIVTGATREQALQRAARALAEFDVEGMATAIPFHRAVVVDPAFTSDPFTIHTRWIETEFVNEIKPFAATPDTDTDEEAGRETVVVEVGGKRLEVSLPVSLGMSLARTGLAAGAKPKRRAAKKSGPAASGDTLASPMQGTIVKIAVEEGQEVKEGDLVVVLEAMKMEQPLNAHRTGIIKGLNTEIGASITSGATICEIKD</sequence>
<dbReference type="PROSITE" id="PS50979">
    <property type="entry name" value="BC"/>
    <property type="match status" value="1"/>
</dbReference>
<dbReference type="InterPro" id="IPR005481">
    <property type="entry name" value="BC-like_N"/>
</dbReference>
<keyword evidence="5 7" id="KW-0067">ATP-binding</keyword>
<dbReference type="InterPro" id="IPR013815">
    <property type="entry name" value="ATP_grasp_subdomain_1"/>
</dbReference>
<dbReference type="Pfam" id="PF00364">
    <property type="entry name" value="Biotin_lipoyl"/>
    <property type="match status" value="1"/>
</dbReference>
<dbReference type="InterPro" id="IPR005482">
    <property type="entry name" value="Biotin_COase_C"/>
</dbReference>
<dbReference type="InterPro" id="IPR001882">
    <property type="entry name" value="Biotin_BS"/>
</dbReference>
<feature type="domain" description="Biotin carboxylation" evidence="11">
    <location>
        <begin position="1"/>
        <end position="439"/>
    </location>
</feature>
<keyword evidence="13" id="KW-1185">Reference proteome</keyword>
<evidence type="ECO:0000313" key="12">
    <source>
        <dbReference type="EMBL" id="MFA3843908.1"/>
    </source>
</evidence>
<dbReference type="PROSITE" id="PS00188">
    <property type="entry name" value="BIOTIN"/>
    <property type="match status" value="1"/>
</dbReference>
<dbReference type="InterPro" id="IPR011054">
    <property type="entry name" value="Rudment_hybrid_motif"/>
</dbReference>
<dbReference type="SUPFAM" id="SSF56059">
    <property type="entry name" value="Glutathione synthetase ATP-binding domain-like"/>
    <property type="match status" value="1"/>
</dbReference>
<evidence type="ECO:0000313" key="13">
    <source>
        <dbReference type="Proteomes" id="UP001571476"/>
    </source>
</evidence>
<evidence type="ECO:0000256" key="5">
    <source>
        <dbReference type="ARBA" id="ARBA00022840"/>
    </source>
</evidence>
<protein>
    <recommendedName>
        <fullName evidence="2">biotin carboxylase</fullName>
        <ecNumber evidence="2">6.3.4.14</ecNumber>
    </recommendedName>
</protein>
<dbReference type="SUPFAM" id="SSF52440">
    <property type="entry name" value="PreATP-grasp domain"/>
    <property type="match status" value="1"/>
</dbReference>
<dbReference type="InterPro" id="IPR005479">
    <property type="entry name" value="CPAse_ATP-bd"/>
</dbReference>
<keyword evidence="4 7" id="KW-0547">Nucleotide-binding</keyword>
<evidence type="ECO:0000256" key="3">
    <source>
        <dbReference type="ARBA" id="ARBA00022598"/>
    </source>
</evidence>
<dbReference type="Gene3D" id="3.30.1490.20">
    <property type="entry name" value="ATP-grasp fold, A domain"/>
    <property type="match status" value="1"/>
</dbReference>
<dbReference type="PROSITE" id="PS50975">
    <property type="entry name" value="ATP_GRASP"/>
    <property type="match status" value="1"/>
</dbReference>
<dbReference type="InterPro" id="IPR011761">
    <property type="entry name" value="ATP-grasp"/>
</dbReference>
<dbReference type="Pfam" id="PF00289">
    <property type="entry name" value="Biotin_carb_N"/>
    <property type="match status" value="1"/>
</dbReference>
<dbReference type="EMBL" id="JBGOSP010000101">
    <property type="protein sequence ID" value="MFA3843908.1"/>
    <property type="molecule type" value="Genomic_DNA"/>
</dbReference>
<reference evidence="12 13" key="1">
    <citation type="submission" date="2024-08" db="EMBL/GenBank/DDBJ databases">
        <title>Genome sequence of Streptomyces aureus CACIA-1.46HGO.</title>
        <authorList>
            <person name="Evangelista-Martinez Z."/>
        </authorList>
    </citation>
    <scope>NUCLEOTIDE SEQUENCE [LARGE SCALE GENOMIC DNA]</scope>
    <source>
        <strain evidence="12 13">CACIA-1.46HGO</strain>
    </source>
</reference>
<dbReference type="CDD" id="cd06850">
    <property type="entry name" value="biotinyl_domain"/>
    <property type="match status" value="1"/>
</dbReference>
<dbReference type="EC" id="6.3.4.14" evidence="2"/>
<dbReference type="Pfam" id="PF02786">
    <property type="entry name" value="CPSase_L_D2"/>
    <property type="match status" value="1"/>
</dbReference>
<keyword evidence="3" id="KW-0436">Ligase</keyword>
<gene>
    <name evidence="12" type="ORF">ACEG43_48955</name>
</gene>
<organism evidence="12 13">
    <name type="scientific">Streptomyces aureus</name>
    <dbReference type="NCBI Taxonomy" id="193461"/>
    <lineage>
        <taxon>Bacteria</taxon>
        <taxon>Bacillati</taxon>
        <taxon>Actinomycetota</taxon>
        <taxon>Actinomycetes</taxon>
        <taxon>Kitasatosporales</taxon>
        <taxon>Streptomycetaceae</taxon>
        <taxon>Streptomyces</taxon>
    </lineage>
</organism>
<dbReference type="Proteomes" id="UP001571476">
    <property type="component" value="Unassembled WGS sequence"/>
</dbReference>
<comment type="cofactor">
    <cofactor evidence="1">
        <name>biotin</name>
        <dbReference type="ChEBI" id="CHEBI:57586"/>
    </cofactor>
</comment>
<dbReference type="Gene3D" id="3.40.50.20">
    <property type="match status" value="1"/>
</dbReference>
<proteinExistence type="predicted"/>
<dbReference type="InterPro" id="IPR000089">
    <property type="entry name" value="Biotin_lipoyl"/>
</dbReference>
<feature type="domain" description="Lipoyl-binding" evidence="9">
    <location>
        <begin position="506"/>
        <end position="579"/>
    </location>
</feature>
<evidence type="ECO:0000256" key="1">
    <source>
        <dbReference type="ARBA" id="ARBA00001953"/>
    </source>
</evidence>
<evidence type="ECO:0000256" key="6">
    <source>
        <dbReference type="ARBA" id="ARBA00023267"/>
    </source>
</evidence>
<keyword evidence="6" id="KW-0092">Biotin</keyword>
<dbReference type="PROSITE" id="PS00867">
    <property type="entry name" value="CPSASE_2"/>
    <property type="match status" value="1"/>
</dbReference>
<dbReference type="InterPro" id="IPR016185">
    <property type="entry name" value="PreATP-grasp_dom_sf"/>
</dbReference>
<dbReference type="SUPFAM" id="SSF51246">
    <property type="entry name" value="Rudiment single hybrid motif"/>
    <property type="match status" value="1"/>
</dbReference>
<evidence type="ECO:0000256" key="7">
    <source>
        <dbReference type="PROSITE-ProRule" id="PRU00409"/>
    </source>
</evidence>
<evidence type="ECO:0000256" key="2">
    <source>
        <dbReference type="ARBA" id="ARBA00013263"/>
    </source>
</evidence>
<dbReference type="Gene3D" id="3.30.470.20">
    <property type="entry name" value="ATP-grasp fold, B domain"/>
    <property type="match status" value="1"/>
</dbReference>
<evidence type="ECO:0000259" key="10">
    <source>
        <dbReference type="PROSITE" id="PS50975"/>
    </source>
</evidence>